<dbReference type="PANTHER" id="PTHR43685">
    <property type="entry name" value="GLYCOSYLTRANSFERASE"/>
    <property type="match status" value="1"/>
</dbReference>
<keyword evidence="1" id="KW-1133">Transmembrane helix</keyword>
<dbReference type="Pfam" id="PF00535">
    <property type="entry name" value="Glycos_transf_2"/>
    <property type="match status" value="1"/>
</dbReference>
<evidence type="ECO:0000259" key="2">
    <source>
        <dbReference type="Pfam" id="PF00535"/>
    </source>
</evidence>
<gene>
    <name evidence="3" type="ORF">EQP59_06430</name>
</gene>
<dbReference type="InterPro" id="IPR001173">
    <property type="entry name" value="Glyco_trans_2-like"/>
</dbReference>
<evidence type="ECO:0000313" key="3">
    <source>
        <dbReference type="EMBL" id="QAR30998.1"/>
    </source>
</evidence>
<dbReference type="SUPFAM" id="SSF53448">
    <property type="entry name" value="Nucleotide-diphospho-sugar transferases"/>
    <property type="match status" value="1"/>
</dbReference>
<reference evidence="3 4" key="1">
    <citation type="submission" date="2019-01" db="EMBL/GenBank/DDBJ databases">
        <title>Whole Genome of Ornithobacterium rhinotracheale FARPER-174b.</title>
        <authorList>
            <person name="Tataje-Lavanda L.A."/>
            <person name="Montalvan A."/>
            <person name="Montesinos R."/>
            <person name="Zimic M."/>
            <person name="Fernandez-Sanchez M."/>
            <person name="Fernandez-Diaz M."/>
        </authorList>
    </citation>
    <scope>NUCLEOTIDE SEQUENCE [LARGE SCALE GENOMIC DNA]</scope>
    <source>
        <strain evidence="3 4">FARPER-174b</strain>
    </source>
</reference>
<sequence>MKKIKFSIIIAVYNRAAELHELLQSLAQQTYKDFEIIVVDDGSTTDLQPVIQNAQKSLKITYYYKPNSGAGLSRNYGMKRATGDYFIFFDSDTLIPANYLEHLHQKLSTQWADFYGGADTAGQEFTPLQKAINYSMTATATTGGIRSAKNSLGKFQPRSFNMGLSRQAFQASGGFSSMRIGEDPELSMRLWQLGFQSASFPELKVMHKRRNTLKSFAQQVRSFGRARPILNRLYPSYTKPTYWLPTFFCLGFLLALALAALAFPYILYLYALYFACVLLQATIQNRSLQVGALSLLVVALQFANYGYGFLESQIKINLLKQEPQKAFPRHF</sequence>
<dbReference type="OrthoDB" id="9813550at2"/>
<dbReference type="Proteomes" id="UP000287701">
    <property type="component" value="Chromosome"/>
</dbReference>
<protein>
    <submittedName>
        <fullName evidence="3">Glycosyltransferase</fullName>
    </submittedName>
</protein>
<dbReference type="PANTHER" id="PTHR43685:SF2">
    <property type="entry name" value="GLYCOSYLTRANSFERASE 2-LIKE DOMAIN-CONTAINING PROTEIN"/>
    <property type="match status" value="1"/>
</dbReference>
<dbReference type="RefSeq" id="WP_128501453.1">
    <property type="nucleotide sequence ID" value="NZ_CP035107.1"/>
</dbReference>
<keyword evidence="3" id="KW-0808">Transferase</keyword>
<dbReference type="EMBL" id="CP035107">
    <property type="protein sequence ID" value="QAR30998.1"/>
    <property type="molecule type" value="Genomic_DNA"/>
</dbReference>
<feature type="transmembrane region" description="Helical" evidence="1">
    <location>
        <begin position="290"/>
        <end position="310"/>
    </location>
</feature>
<dbReference type="GO" id="GO:0016740">
    <property type="term" value="F:transferase activity"/>
    <property type="evidence" value="ECO:0007669"/>
    <property type="project" value="UniProtKB-KW"/>
</dbReference>
<dbReference type="InterPro" id="IPR050834">
    <property type="entry name" value="Glycosyltransf_2"/>
</dbReference>
<feature type="transmembrane region" description="Helical" evidence="1">
    <location>
        <begin position="265"/>
        <end position="283"/>
    </location>
</feature>
<feature type="domain" description="Glycosyltransferase 2-like" evidence="2">
    <location>
        <begin position="7"/>
        <end position="137"/>
    </location>
</feature>
<accession>A0A3R5XUQ8</accession>
<evidence type="ECO:0000256" key="1">
    <source>
        <dbReference type="SAM" id="Phobius"/>
    </source>
</evidence>
<keyword evidence="1" id="KW-0472">Membrane</keyword>
<proteinExistence type="predicted"/>
<dbReference type="Gene3D" id="3.90.550.10">
    <property type="entry name" value="Spore Coat Polysaccharide Biosynthesis Protein SpsA, Chain A"/>
    <property type="match status" value="1"/>
</dbReference>
<dbReference type="InterPro" id="IPR029044">
    <property type="entry name" value="Nucleotide-diphossugar_trans"/>
</dbReference>
<name>A0A3R5XUQ8_ORNRH</name>
<evidence type="ECO:0000313" key="4">
    <source>
        <dbReference type="Proteomes" id="UP000287701"/>
    </source>
</evidence>
<dbReference type="AlphaFoldDB" id="A0A3R5XUQ8"/>
<feature type="transmembrane region" description="Helical" evidence="1">
    <location>
        <begin position="242"/>
        <end position="259"/>
    </location>
</feature>
<organism evidence="3 4">
    <name type="scientific">Ornithobacterium rhinotracheale</name>
    <dbReference type="NCBI Taxonomy" id="28251"/>
    <lineage>
        <taxon>Bacteria</taxon>
        <taxon>Pseudomonadati</taxon>
        <taxon>Bacteroidota</taxon>
        <taxon>Flavobacteriia</taxon>
        <taxon>Flavobacteriales</taxon>
        <taxon>Weeksellaceae</taxon>
        <taxon>Ornithobacterium</taxon>
    </lineage>
</organism>
<keyword evidence="1" id="KW-0812">Transmembrane</keyword>